<dbReference type="PANTHER" id="PTHR43429">
    <property type="entry name" value="PYRIDINE NUCLEOTIDE-DISULFIDE OXIDOREDUCTASE DOMAIN-CONTAINING"/>
    <property type="match status" value="1"/>
</dbReference>
<comment type="caution">
    <text evidence="7">The sequence shown here is derived from an EMBL/GenBank/DDBJ whole genome shotgun (WGS) entry which is preliminary data.</text>
</comment>
<gene>
    <name evidence="7" type="ORF">OQ287_07515</name>
</gene>
<comment type="similarity">
    <text evidence="2">Belongs to the FAD-dependent oxidoreductase family.</text>
</comment>
<dbReference type="InterPro" id="IPR050260">
    <property type="entry name" value="FAD-bd_OxRdtase"/>
</dbReference>
<keyword evidence="3" id="KW-0285">Flavoprotein</keyword>
<dbReference type="PANTHER" id="PTHR43429:SF3">
    <property type="entry name" value="NITRITE REDUCTASE [NAD(P)H]"/>
    <property type="match status" value="1"/>
</dbReference>
<keyword evidence="8" id="KW-1185">Reference proteome</keyword>
<dbReference type="SUPFAM" id="SSF51905">
    <property type="entry name" value="FAD/NAD(P)-binding domain"/>
    <property type="match status" value="2"/>
</dbReference>
<dbReference type="PRINTS" id="PR00368">
    <property type="entry name" value="FADPNR"/>
</dbReference>
<feature type="domain" description="FAD/NAD(P)-binding" evidence="5">
    <location>
        <begin position="13"/>
        <end position="289"/>
    </location>
</feature>
<dbReference type="InterPro" id="IPR016156">
    <property type="entry name" value="FAD/NAD-linked_Rdtase_dimer_sf"/>
</dbReference>
<dbReference type="Gene3D" id="3.50.50.60">
    <property type="entry name" value="FAD/NAD(P)-binding domain"/>
    <property type="match status" value="2"/>
</dbReference>
<dbReference type="Pfam" id="PF18267">
    <property type="entry name" value="Rubredoxin_C"/>
    <property type="match status" value="1"/>
</dbReference>
<dbReference type="Pfam" id="PF07992">
    <property type="entry name" value="Pyr_redox_2"/>
    <property type="match status" value="1"/>
</dbReference>
<evidence type="ECO:0000256" key="3">
    <source>
        <dbReference type="ARBA" id="ARBA00022630"/>
    </source>
</evidence>
<dbReference type="Proteomes" id="UP001165678">
    <property type="component" value="Unassembled WGS sequence"/>
</dbReference>
<proteinExistence type="inferred from homology"/>
<dbReference type="Gene3D" id="3.30.390.30">
    <property type="match status" value="1"/>
</dbReference>
<keyword evidence="4" id="KW-0274">FAD</keyword>
<organism evidence="7 8">
    <name type="scientific">Larsenimonas rhizosphaerae</name>
    <dbReference type="NCBI Taxonomy" id="2944682"/>
    <lineage>
        <taxon>Bacteria</taxon>
        <taxon>Pseudomonadati</taxon>
        <taxon>Pseudomonadota</taxon>
        <taxon>Gammaproteobacteria</taxon>
        <taxon>Oceanospirillales</taxon>
        <taxon>Halomonadaceae</taxon>
        <taxon>Larsenimonas</taxon>
    </lineage>
</organism>
<dbReference type="AlphaFoldDB" id="A0AA41ZLN1"/>
<evidence type="ECO:0000259" key="6">
    <source>
        <dbReference type="Pfam" id="PF18267"/>
    </source>
</evidence>
<protein>
    <submittedName>
        <fullName evidence="7">FAD-dependent oxidoreductase</fullName>
    </submittedName>
</protein>
<sequence>MTDTTGYSPPHEHLVVVGNGMAGHRLVTALMARPDRPPRITVIGEEATTAYNRILLSPWLAGEIDRDSLDLPAPATHGLHWHLGEQVTGIDRTARTLWTDQGTRLEYDRLVLATGARPTLPDMPGIGLGNIGGFRTLEDSHWLMQRTAGQRAVVVGGGLLGLEAAEGLRKRGVEVTLLQRSDRLMNRQLDVVAASWLKDTLTQRGLTVETGAQLARCEGNADGQVCAVVLADGRRLATDCVIIAAGITPNTELGRLAGLDVNKGICVDGHLTTRDPAIHALGECAEVAGTTVGLVEPIWEQVETLADVLCGHATPAHVPMPSATRLKVAGIDLYSFGAADPAPGVESMTYADPGNGDYRRLLIADDRLVGAVLYGDTTDGPALFRLAQAGTALGAARETLIFGAADATHPLQEVA</sequence>
<evidence type="ECO:0000256" key="4">
    <source>
        <dbReference type="ARBA" id="ARBA00022827"/>
    </source>
</evidence>
<evidence type="ECO:0000256" key="1">
    <source>
        <dbReference type="ARBA" id="ARBA00001974"/>
    </source>
</evidence>
<name>A0AA41ZLN1_9GAMM</name>
<evidence type="ECO:0000259" key="5">
    <source>
        <dbReference type="Pfam" id="PF07992"/>
    </source>
</evidence>
<evidence type="ECO:0000313" key="8">
    <source>
        <dbReference type="Proteomes" id="UP001165678"/>
    </source>
</evidence>
<reference evidence="7" key="1">
    <citation type="submission" date="2022-11" db="EMBL/GenBank/DDBJ databases">
        <title>Larsenimonas rhizosphaerae sp. nov., isolated from a tidal mudflat.</title>
        <authorList>
            <person name="Lee S.D."/>
            <person name="Kim I.S."/>
        </authorList>
    </citation>
    <scope>NUCLEOTIDE SEQUENCE</scope>
    <source>
        <strain evidence="7">GH2-1</strain>
    </source>
</reference>
<evidence type="ECO:0000313" key="7">
    <source>
        <dbReference type="EMBL" id="MCX2524083.1"/>
    </source>
</evidence>
<comment type="cofactor">
    <cofactor evidence="1">
        <name>FAD</name>
        <dbReference type="ChEBI" id="CHEBI:57692"/>
    </cofactor>
</comment>
<dbReference type="InterPro" id="IPR036188">
    <property type="entry name" value="FAD/NAD-bd_sf"/>
</dbReference>
<dbReference type="RefSeq" id="WP_265896052.1">
    <property type="nucleotide sequence ID" value="NZ_JAPIVE010000002.1"/>
</dbReference>
<evidence type="ECO:0000256" key="2">
    <source>
        <dbReference type="ARBA" id="ARBA00006442"/>
    </source>
</evidence>
<accession>A0AA41ZLN1</accession>
<dbReference type="InterPro" id="IPR023753">
    <property type="entry name" value="FAD/NAD-binding_dom"/>
</dbReference>
<feature type="domain" description="NADH-rubredoxin oxidoreductase C-terminal" evidence="6">
    <location>
        <begin position="323"/>
        <end position="383"/>
    </location>
</feature>
<dbReference type="GO" id="GO:0016491">
    <property type="term" value="F:oxidoreductase activity"/>
    <property type="evidence" value="ECO:0007669"/>
    <property type="project" value="InterPro"/>
</dbReference>
<dbReference type="InterPro" id="IPR041575">
    <property type="entry name" value="Rubredoxin_C"/>
</dbReference>
<dbReference type="EMBL" id="JAPIVE010000002">
    <property type="protein sequence ID" value="MCX2524083.1"/>
    <property type="molecule type" value="Genomic_DNA"/>
</dbReference>